<dbReference type="eggNOG" id="ENOG502S8X0">
    <property type="taxonomic scope" value="Eukaryota"/>
</dbReference>
<organism evidence="2 3">
    <name type="scientific">Byssochlamys spectabilis (strain No. 5 / NBRC 109023)</name>
    <name type="common">Paecilomyces variotii</name>
    <dbReference type="NCBI Taxonomy" id="1356009"/>
    <lineage>
        <taxon>Eukaryota</taxon>
        <taxon>Fungi</taxon>
        <taxon>Dikarya</taxon>
        <taxon>Ascomycota</taxon>
        <taxon>Pezizomycotina</taxon>
        <taxon>Eurotiomycetes</taxon>
        <taxon>Eurotiomycetidae</taxon>
        <taxon>Eurotiales</taxon>
        <taxon>Thermoascaceae</taxon>
        <taxon>Paecilomyces</taxon>
    </lineage>
</organism>
<comment type="caution">
    <text evidence="2">The sequence shown here is derived from an EMBL/GenBank/DDBJ whole genome shotgun (WGS) entry which is preliminary data.</text>
</comment>
<dbReference type="InterPro" id="IPR011008">
    <property type="entry name" value="Dimeric_a/b-barrel"/>
</dbReference>
<feature type="domain" description="YCII-related" evidence="1">
    <location>
        <begin position="119"/>
        <end position="212"/>
    </location>
</feature>
<dbReference type="AlphaFoldDB" id="V5FU20"/>
<dbReference type="Pfam" id="PF03795">
    <property type="entry name" value="YCII"/>
    <property type="match status" value="1"/>
</dbReference>
<evidence type="ECO:0000313" key="3">
    <source>
        <dbReference type="Proteomes" id="UP000018001"/>
    </source>
</evidence>
<dbReference type="InParanoid" id="V5FU20"/>
<dbReference type="HOGENOM" id="CLU_1250502_0_0_1"/>
<gene>
    <name evidence="2" type="ORF">PVAR5_4192</name>
</gene>
<dbReference type="InterPro" id="IPR005545">
    <property type="entry name" value="YCII"/>
</dbReference>
<evidence type="ECO:0000313" key="2">
    <source>
        <dbReference type="EMBL" id="GAD95548.1"/>
    </source>
</evidence>
<dbReference type="PANTHER" id="PTHR33606:SF3">
    <property type="entry name" value="PROTEIN YCII"/>
    <property type="match status" value="1"/>
</dbReference>
<dbReference type="EMBL" id="BAUL01000134">
    <property type="protein sequence ID" value="GAD95548.1"/>
    <property type="molecule type" value="Genomic_DNA"/>
</dbReference>
<dbReference type="SUPFAM" id="SSF54909">
    <property type="entry name" value="Dimeric alpha+beta barrel"/>
    <property type="match status" value="1"/>
</dbReference>
<name>V5FU20_BYSSN</name>
<sequence length="221" mass="23613">MTPIISSVARRTKMQPLLKVVVPTAFPPIPPPSRLLPRSCAAYYYSSSSPFSSSSATLRKSIYHPRDFCSARTPTPTVTTVTTTTAAAATPTTLLRPQRRSNSIAATSAMASTSTKKEFLCIVPDKPGMGAKRIEVRPSHLTGLKPLLESGSLVAGGAMFEEHPAEGQTPNFKGSMIIALADSAAEVKQIISNDVYAKEGVWDVENAQIIPFKSAVRLPIA</sequence>
<proteinExistence type="predicted"/>
<accession>V5FU20</accession>
<reference evidence="3" key="1">
    <citation type="journal article" date="2014" name="Genome Announc.">
        <title>Draft genome sequence of the formaldehyde-resistant fungus Byssochlamys spectabilis No. 5 (anamorph Paecilomyces variotii No. 5) (NBRC109023).</title>
        <authorList>
            <person name="Oka T."/>
            <person name="Ekino K."/>
            <person name="Fukuda K."/>
            <person name="Nomura Y."/>
        </authorList>
    </citation>
    <scope>NUCLEOTIDE SEQUENCE [LARGE SCALE GENOMIC DNA]</scope>
    <source>
        <strain evidence="3">No. 5 / NBRC 109023</strain>
    </source>
</reference>
<dbReference type="Proteomes" id="UP000018001">
    <property type="component" value="Unassembled WGS sequence"/>
</dbReference>
<dbReference type="InterPro" id="IPR051807">
    <property type="entry name" value="Sec-metab_biosynth-assoc"/>
</dbReference>
<dbReference type="Gene3D" id="3.30.70.1060">
    <property type="entry name" value="Dimeric alpha+beta barrel"/>
    <property type="match status" value="1"/>
</dbReference>
<keyword evidence="3" id="KW-1185">Reference proteome</keyword>
<dbReference type="OrthoDB" id="5519740at2759"/>
<protein>
    <recommendedName>
        <fullName evidence="1">YCII-related domain-containing protein</fullName>
    </recommendedName>
</protein>
<evidence type="ECO:0000259" key="1">
    <source>
        <dbReference type="Pfam" id="PF03795"/>
    </source>
</evidence>
<dbReference type="PANTHER" id="PTHR33606">
    <property type="entry name" value="PROTEIN YCII"/>
    <property type="match status" value="1"/>
</dbReference>